<evidence type="ECO:0000313" key="2">
    <source>
        <dbReference type="EMBL" id="KAK3289167.1"/>
    </source>
</evidence>
<keyword evidence="3" id="KW-1185">Reference proteome</keyword>
<comment type="caution">
    <text evidence="2">The sequence shown here is derived from an EMBL/GenBank/DDBJ whole genome shotgun (WGS) entry which is preliminary data.</text>
</comment>
<organism evidence="2 3">
    <name type="scientific">Cymbomonas tetramitiformis</name>
    <dbReference type="NCBI Taxonomy" id="36881"/>
    <lineage>
        <taxon>Eukaryota</taxon>
        <taxon>Viridiplantae</taxon>
        <taxon>Chlorophyta</taxon>
        <taxon>Pyramimonadophyceae</taxon>
        <taxon>Pyramimonadales</taxon>
        <taxon>Pyramimonadaceae</taxon>
        <taxon>Cymbomonas</taxon>
    </lineage>
</organism>
<dbReference type="EMBL" id="LGRX02000213">
    <property type="protein sequence ID" value="KAK3289167.1"/>
    <property type="molecule type" value="Genomic_DNA"/>
</dbReference>
<evidence type="ECO:0000313" key="3">
    <source>
        <dbReference type="Proteomes" id="UP001190700"/>
    </source>
</evidence>
<accession>A0AAE0H3E4</accession>
<feature type="compositionally biased region" description="Low complexity" evidence="1">
    <location>
        <begin position="46"/>
        <end position="58"/>
    </location>
</feature>
<name>A0AAE0H3E4_9CHLO</name>
<feature type="compositionally biased region" description="Low complexity" evidence="1">
    <location>
        <begin position="92"/>
        <end position="109"/>
    </location>
</feature>
<reference evidence="2 3" key="1">
    <citation type="journal article" date="2015" name="Genome Biol. Evol.">
        <title>Comparative Genomics of a Bacterivorous Green Alga Reveals Evolutionary Causalities and Consequences of Phago-Mixotrophic Mode of Nutrition.</title>
        <authorList>
            <person name="Burns J.A."/>
            <person name="Paasch A."/>
            <person name="Narechania A."/>
            <person name="Kim E."/>
        </authorList>
    </citation>
    <scope>NUCLEOTIDE SEQUENCE [LARGE SCALE GENOMIC DNA]</scope>
    <source>
        <strain evidence="2 3">PLY_AMNH</strain>
    </source>
</reference>
<evidence type="ECO:0000256" key="1">
    <source>
        <dbReference type="SAM" id="MobiDB-lite"/>
    </source>
</evidence>
<protein>
    <submittedName>
        <fullName evidence="2">Uncharacterized protein</fullName>
    </submittedName>
</protein>
<feature type="region of interest" description="Disordered" evidence="1">
    <location>
        <begin position="39"/>
        <end position="138"/>
    </location>
</feature>
<dbReference type="Proteomes" id="UP001190700">
    <property type="component" value="Unassembled WGS sequence"/>
</dbReference>
<feature type="compositionally biased region" description="Basic and acidic residues" evidence="1">
    <location>
        <begin position="115"/>
        <end position="124"/>
    </location>
</feature>
<sequence>MHACVTCYVVKKKTIHHSTGRAGCPCTIKERAVKFTVPGKAANSLSTRSSSPPTTQPTVKINVPPPPAPTLEQMQKLFTPEQLKDISAAFVQSTSSSSTSGGAQPQQPSINHLTDGGEHDHTDAYEEEFPLSRRRPPR</sequence>
<gene>
    <name evidence="2" type="ORF">CYMTET_3394</name>
</gene>
<proteinExistence type="predicted"/>
<dbReference type="AlphaFoldDB" id="A0AAE0H3E4"/>